<proteinExistence type="predicted"/>
<protein>
    <submittedName>
        <fullName evidence="2">Uncharacterized protein</fullName>
    </submittedName>
</protein>
<name>A0A3B0WZY6_9ZZZZ</name>
<feature type="non-terminal residue" evidence="2">
    <location>
        <position position="1"/>
    </location>
</feature>
<evidence type="ECO:0000313" key="2">
    <source>
        <dbReference type="EMBL" id="VAW61081.1"/>
    </source>
</evidence>
<reference evidence="2" key="1">
    <citation type="submission" date="2018-06" db="EMBL/GenBank/DDBJ databases">
        <authorList>
            <person name="Zhirakovskaya E."/>
        </authorList>
    </citation>
    <scope>NUCLEOTIDE SEQUENCE</scope>
</reference>
<accession>A0A3B0WZY6</accession>
<gene>
    <name evidence="2" type="ORF">MNBD_GAMMA10-1676</name>
</gene>
<feature type="region of interest" description="Disordered" evidence="1">
    <location>
        <begin position="1"/>
        <end position="26"/>
    </location>
</feature>
<feature type="compositionally biased region" description="Basic residues" evidence="1">
    <location>
        <begin position="17"/>
        <end position="26"/>
    </location>
</feature>
<sequence length="26" mass="3218">DIEGIPYNRVMPDVTRYKTRPKRQRK</sequence>
<dbReference type="EMBL" id="UOFJ01000022">
    <property type="protein sequence ID" value="VAW61081.1"/>
    <property type="molecule type" value="Genomic_DNA"/>
</dbReference>
<evidence type="ECO:0000256" key="1">
    <source>
        <dbReference type="SAM" id="MobiDB-lite"/>
    </source>
</evidence>
<organism evidence="2">
    <name type="scientific">hydrothermal vent metagenome</name>
    <dbReference type="NCBI Taxonomy" id="652676"/>
    <lineage>
        <taxon>unclassified sequences</taxon>
        <taxon>metagenomes</taxon>
        <taxon>ecological metagenomes</taxon>
    </lineage>
</organism>
<dbReference type="AlphaFoldDB" id="A0A3B0WZY6"/>